<reference evidence="1" key="1">
    <citation type="journal article" date="2020" name="Nature">
        <title>Giant virus diversity and host interactions through global metagenomics.</title>
        <authorList>
            <person name="Schulz F."/>
            <person name="Roux S."/>
            <person name="Paez-Espino D."/>
            <person name="Jungbluth S."/>
            <person name="Walsh D.A."/>
            <person name="Denef V.J."/>
            <person name="McMahon K.D."/>
            <person name="Konstantinidis K.T."/>
            <person name="Eloe-Fadrosh E.A."/>
            <person name="Kyrpides N.C."/>
            <person name="Woyke T."/>
        </authorList>
    </citation>
    <scope>NUCLEOTIDE SEQUENCE</scope>
    <source>
        <strain evidence="1">GVMAG-S-3300010158-109</strain>
    </source>
</reference>
<evidence type="ECO:0000313" key="1">
    <source>
        <dbReference type="EMBL" id="QHU16003.1"/>
    </source>
</evidence>
<dbReference type="EMBL" id="MN740872">
    <property type="protein sequence ID" value="QHU16003.1"/>
    <property type="molecule type" value="Genomic_DNA"/>
</dbReference>
<name>A0A6C0KF83_9ZZZZ</name>
<dbReference type="AlphaFoldDB" id="A0A6C0KF83"/>
<organism evidence="1">
    <name type="scientific">viral metagenome</name>
    <dbReference type="NCBI Taxonomy" id="1070528"/>
    <lineage>
        <taxon>unclassified sequences</taxon>
        <taxon>metagenomes</taxon>
        <taxon>organismal metagenomes</taxon>
    </lineage>
</organism>
<sequence>MLRLLFGAFALFSTFSTFSAFSTFSTAYASRESPMIIGNHAAPVLQCAVCVQALQLDLKTPSNNAAEFALTSVKSCNDATKLDDQRVVCVQTFLMNSQKLVKEQMKGVAPLQSCKNLGLKDCAPVNSTAFGV</sequence>
<protein>
    <submittedName>
        <fullName evidence="1">Uncharacterized protein</fullName>
    </submittedName>
</protein>
<proteinExistence type="predicted"/>
<accession>A0A6C0KF83</accession>